<dbReference type="EMBL" id="MCGN01000013">
    <property type="protein sequence ID" value="ORY89914.1"/>
    <property type="molecule type" value="Genomic_DNA"/>
</dbReference>
<evidence type="ECO:0000313" key="1">
    <source>
        <dbReference type="EMBL" id="ORY89914.1"/>
    </source>
</evidence>
<gene>
    <name evidence="1" type="ORF">BCR43DRAFT_499691</name>
</gene>
<dbReference type="InParanoid" id="A0A1X2H0M9"/>
<organism evidence="1 2">
    <name type="scientific">Syncephalastrum racemosum</name>
    <name type="common">Filamentous fungus</name>
    <dbReference type="NCBI Taxonomy" id="13706"/>
    <lineage>
        <taxon>Eukaryota</taxon>
        <taxon>Fungi</taxon>
        <taxon>Fungi incertae sedis</taxon>
        <taxon>Mucoromycota</taxon>
        <taxon>Mucoromycotina</taxon>
        <taxon>Mucoromycetes</taxon>
        <taxon>Mucorales</taxon>
        <taxon>Syncephalastraceae</taxon>
        <taxon>Syncephalastrum</taxon>
    </lineage>
</organism>
<dbReference type="Gene3D" id="3.80.10.10">
    <property type="entry name" value="Ribonuclease Inhibitor"/>
    <property type="match status" value="1"/>
</dbReference>
<dbReference type="Proteomes" id="UP000242180">
    <property type="component" value="Unassembled WGS sequence"/>
</dbReference>
<proteinExistence type="predicted"/>
<dbReference type="SUPFAM" id="SSF52047">
    <property type="entry name" value="RNI-like"/>
    <property type="match status" value="1"/>
</dbReference>
<sequence length="493" mass="56085">MPRSGVRFRSCFKAGVTISIDWDAMIHIAELHDSYMPKVFIMLERPSLLQDLAPCIVQLGKQLTDLRIYSNLQMSNALRLILTCFPSLETLIYDCHDGSTDMMEDNRYGLSTWEWSSLGSLQKTRLQRLEWTGGLEILDDGGLLQYCPRLIYFLFRHIRYGYYFPDAHGVGFLMSNLQRWCPRLEAIVLCNRYIDRLRPELGYQPSACTMAETSPGLKRLALLGLCDISQAELQTYIHEYQDTLELLEYRLSYVRNEGMDEDSIHDQQSTAWMPPTCLAQLHTLIIAHNCYVPAAFQPLHTFLRTCPVLSHLHLAFDAMEPQGEHDLAQALVAAVELPFLQHVEFEALVSLPPWLAFLRAAVAQGSVCAIQSLVVQGALAEVVWDNSALSLLAQLMTLRQLHVSDVRMDQQQMKLSEADPTCTFTEEKARMFADTALCSGMVDRMEDLLLELDIPMTSDAWYIMKAAFSCAWKTPFSPESHRHEPPFPTCSIM</sequence>
<keyword evidence="2" id="KW-1185">Reference proteome</keyword>
<accession>A0A1X2H0M9</accession>
<comment type="caution">
    <text evidence="1">The sequence shown here is derived from an EMBL/GenBank/DDBJ whole genome shotgun (WGS) entry which is preliminary data.</text>
</comment>
<dbReference type="InterPro" id="IPR032675">
    <property type="entry name" value="LRR_dom_sf"/>
</dbReference>
<name>A0A1X2H0M9_SYNRA</name>
<protein>
    <recommendedName>
        <fullName evidence="3">F-box domain-containing protein</fullName>
    </recommendedName>
</protein>
<reference evidence="1 2" key="1">
    <citation type="submission" date="2016-07" db="EMBL/GenBank/DDBJ databases">
        <title>Pervasive Adenine N6-methylation of Active Genes in Fungi.</title>
        <authorList>
            <consortium name="DOE Joint Genome Institute"/>
            <person name="Mondo S.J."/>
            <person name="Dannebaum R.O."/>
            <person name="Kuo R.C."/>
            <person name="Labutti K."/>
            <person name="Haridas S."/>
            <person name="Kuo A."/>
            <person name="Salamov A."/>
            <person name="Ahrendt S.R."/>
            <person name="Lipzen A."/>
            <person name="Sullivan W."/>
            <person name="Andreopoulos W.B."/>
            <person name="Clum A."/>
            <person name="Lindquist E."/>
            <person name="Daum C."/>
            <person name="Ramamoorthy G.K."/>
            <person name="Gryganskyi A."/>
            <person name="Culley D."/>
            <person name="Magnuson J.K."/>
            <person name="James T.Y."/>
            <person name="O'Malley M.A."/>
            <person name="Stajich J.E."/>
            <person name="Spatafora J.W."/>
            <person name="Visel A."/>
            <person name="Grigoriev I.V."/>
        </authorList>
    </citation>
    <scope>NUCLEOTIDE SEQUENCE [LARGE SCALE GENOMIC DNA]</scope>
    <source>
        <strain evidence="1 2">NRRL 2496</strain>
    </source>
</reference>
<evidence type="ECO:0008006" key="3">
    <source>
        <dbReference type="Google" id="ProtNLM"/>
    </source>
</evidence>
<dbReference type="AlphaFoldDB" id="A0A1X2H0M9"/>
<evidence type="ECO:0000313" key="2">
    <source>
        <dbReference type="Proteomes" id="UP000242180"/>
    </source>
</evidence>